<dbReference type="RefSeq" id="WP_043747508.1">
    <property type="nucleotide sequence ID" value="NZ_AQQX01000003.1"/>
</dbReference>
<dbReference type="eggNOG" id="COG0654">
    <property type="taxonomic scope" value="Bacteria"/>
</dbReference>
<dbReference type="PANTHER" id="PTHR13789">
    <property type="entry name" value="MONOOXYGENASE"/>
    <property type="match status" value="1"/>
</dbReference>
<dbReference type="PRINTS" id="PR00420">
    <property type="entry name" value="RNGMNOXGNASE"/>
</dbReference>
<keyword evidence="3" id="KW-0274">FAD</keyword>
<dbReference type="SUPFAM" id="SSF51905">
    <property type="entry name" value="FAD/NAD(P)-binding domain"/>
    <property type="match status" value="1"/>
</dbReference>
<organism evidence="7 8">
    <name type="scientific">Pseudooceanicola atlanticus</name>
    <dbReference type="NCBI Taxonomy" id="1461694"/>
    <lineage>
        <taxon>Bacteria</taxon>
        <taxon>Pseudomonadati</taxon>
        <taxon>Pseudomonadota</taxon>
        <taxon>Alphaproteobacteria</taxon>
        <taxon>Rhodobacterales</taxon>
        <taxon>Paracoccaceae</taxon>
        <taxon>Pseudooceanicola</taxon>
    </lineage>
</organism>
<feature type="domain" description="FAD-binding" evidence="6">
    <location>
        <begin position="8"/>
        <end position="338"/>
    </location>
</feature>
<protein>
    <submittedName>
        <fullName evidence="7">Monooxygenase</fullName>
    </submittedName>
</protein>
<dbReference type="GO" id="GO:0071949">
    <property type="term" value="F:FAD binding"/>
    <property type="evidence" value="ECO:0007669"/>
    <property type="project" value="InterPro"/>
</dbReference>
<evidence type="ECO:0000313" key="7">
    <source>
        <dbReference type="EMBL" id="KGM48738.1"/>
    </source>
</evidence>
<gene>
    <name evidence="7" type="ORF">ATO9_08440</name>
</gene>
<dbReference type="Gene3D" id="3.50.50.60">
    <property type="entry name" value="FAD/NAD(P)-binding domain"/>
    <property type="match status" value="1"/>
</dbReference>
<evidence type="ECO:0000313" key="8">
    <source>
        <dbReference type="Proteomes" id="UP000030004"/>
    </source>
</evidence>
<dbReference type="PANTHER" id="PTHR13789:SF318">
    <property type="entry name" value="GERANYLGERANYL DIPHOSPHATE REDUCTASE"/>
    <property type="match status" value="1"/>
</dbReference>
<proteinExistence type="predicted"/>
<dbReference type="Proteomes" id="UP000030004">
    <property type="component" value="Unassembled WGS sequence"/>
</dbReference>
<reference evidence="7 8" key="1">
    <citation type="journal article" date="2015" name="Antonie Van Leeuwenhoek">
        <title>Pseudooceanicola atlanticus gen. nov. sp. nov., isolated from surface seawater of the Atlantic Ocean and reclassification of Oceanicola batsensis, Oceanicola marinus, Oceanicola nitratireducens, Oceanicola nanhaiensis, Oceanicola antarcticus and Oceanicola flagellatus, as Pseudooceanicola batsensis comb. nov., Pseudooceanicola marinus comb. nov., Pseudooceanicola nitratireducens comb. nov., Pseudooceanicola nanhaiensis comb. nov., Pseudooceanicola antarcticus comb. nov., and Pseudooceanicola flagellatus comb. nov.</title>
        <authorList>
            <person name="Lai Q."/>
            <person name="Li G."/>
            <person name="Liu X."/>
            <person name="Du Y."/>
            <person name="Sun F."/>
            <person name="Shao Z."/>
        </authorList>
    </citation>
    <scope>NUCLEOTIDE SEQUENCE [LARGE SCALE GENOMIC DNA]</scope>
    <source>
        <strain evidence="7 8">22II-s11g</strain>
    </source>
</reference>
<dbReference type="STRING" id="1461694.ATO9_08440"/>
<keyword evidence="8" id="KW-1185">Reference proteome</keyword>
<comment type="cofactor">
    <cofactor evidence="1">
        <name>FAD</name>
        <dbReference type="ChEBI" id="CHEBI:57692"/>
    </cofactor>
</comment>
<keyword evidence="5 7" id="KW-0503">Monooxygenase</keyword>
<accession>A0A0A0EF70</accession>
<dbReference type="OrthoDB" id="4230779at2"/>
<dbReference type="InterPro" id="IPR050493">
    <property type="entry name" value="FAD-dep_Monooxygenase_BioMet"/>
</dbReference>
<evidence type="ECO:0000256" key="2">
    <source>
        <dbReference type="ARBA" id="ARBA00022630"/>
    </source>
</evidence>
<dbReference type="InterPro" id="IPR036188">
    <property type="entry name" value="FAD/NAD-bd_sf"/>
</dbReference>
<dbReference type="SUPFAM" id="SSF54373">
    <property type="entry name" value="FAD-linked reductases, C-terminal domain"/>
    <property type="match status" value="1"/>
</dbReference>
<evidence type="ECO:0000256" key="3">
    <source>
        <dbReference type="ARBA" id="ARBA00022827"/>
    </source>
</evidence>
<evidence type="ECO:0000256" key="1">
    <source>
        <dbReference type="ARBA" id="ARBA00001974"/>
    </source>
</evidence>
<evidence type="ECO:0000256" key="5">
    <source>
        <dbReference type="ARBA" id="ARBA00023033"/>
    </source>
</evidence>
<sequence>MSLIGQHIAVVGAGIGGLACARALALRGASVTVLEQAPEIAEVGAGLQVSPNGMAVLRAIGLEDELRATGAPRAEGVTLRNRNGGVVARMALDGLKRPEDYLFVHRADLIDVLAQGARQAGVRINLLQHVAQIDPGPRPCVRLSQGARVQADLVVAADGLHSSLMTQLNPGADPFFTGQVAWRALIPGDGGPAEAEVFMGPGRHLVTYPLRGGAVRNIVAVEERRSWVEARWSQKDDPDNLRVAFAGMGPAVRGMLDDVRYVHLWGLFRHEVAAQWTGENVALLGDAAHPTLPFLAQGASMALEDAWVLADSLSRADDAATGLALYQSRRRARARRVIGAANGNAWKYHLRGPFALGAHMGMRMIGTLAPSAISRSFSWLYDHDVTEG</sequence>
<dbReference type="AlphaFoldDB" id="A0A0A0EF70"/>
<evidence type="ECO:0000256" key="4">
    <source>
        <dbReference type="ARBA" id="ARBA00023002"/>
    </source>
</evidence>
<dbReference type="GO" id="GO:0004497">
    <property type="term" value="F:monooxygenase activity"/>
    <property type="evidence" value="ECO:0007669"/>
    <property type="project" value="UniProtKB-KW"/>
</dbReference>
<comment type="caution">
    <text evidence="7">The sequence shown here is derived from an EMBL/GenBank/DDBJ whole genome shotgun (WGS) entry which is preliminary data.</text>
</comment>
<name>A0A0A0EF70_9RHOB</name>
<keyword evidence="4" id="KW-0560">Oxidoreductase</keyword>
<dbReference type="EMBL" id="AQQX01000003">
    <property type="protein sequence ID" value="KGM48738.1"/>
    <property type="molecule type" value="Genomic_DNA"/>
</dbReference>
<evidence type="ECO:0000259" key="6">
    <source>
        <dbReference type="Pfam" id="PF01494"/>
    </source>
</evidence>
<dbReference type="Pfam" id="PF01494">
    <property type="entry name" value="FAD_binding_3"/>
    <property type="match status" value="1"/>
</dbReference>
<keyword evidence="2" id="KW-0285">Flavoprotein</keyword>
<dbReference type="InterPro" id="IPR002938">
    <property type="entry name" value="FAD-bd"/>
</dbReference>